<dbReference type="AlphaFoldDB" id="A0A2P2MJG6"/>
<proteinExistence type="predicted"/>
<evidence type="ECO:0000313" key="2">
    <source>
        <dbReference type="EMBL" id="MBX30378.1"/>
    </source>
</evidence>
<protein>
    <submittedName>
        <fullName evidence="2">Putative phosphatase SPBPB21E7.02c</fullName>
    </submittedName>
</protein>
<keyword evidence="1" id="KW-0732">Signal</keyword>
<evidence type="ECO:0000256" key="1">
    <source>
        <dbReference type="SAM" id="SignalP"/>
    </source>
</evidence>
<feature type="chain" id="PRO_5015153989" evidence="1">
    <location>
        <begin position="18"/>
        <end position="78"/>
    </location>
</feature>
<organism evidence="2">
    <name type="scientific">Rhizophora mucronata</name>
    <name type="common">Asiatic mangrove</name>
    <dbReference type="NCBI Taxonomy" id="61149"/>
    <lineage>
        <taxon>Eukaryota</taxon>
        <taxon>Viridiplantae</taxon>
        <taxon>Streptophyta</taxon>
        <taxon>Embryophyta</taxon>
        <taxon>Tracheophyta</taxon>
        <taxon>Spermatophyta</taxon>
        <taxon>Magnoliopsida</taxon>
        <taxon>eudicotyledons</taxon>
        <taxon>Gunneridae</taxon>
        <taxon>Pentapetalae</taxon>
        <taxon>rosids</taxon>
        <taxon>fabids</taxon>
        <taxon>Malpighiales</taxon>
        <taxon>Rhizophoraceae</taxon>
        <taxon>Rhizophora</taxon>
    </lineage>
</organism>
<accession>A0A2P2MJG6</accession>
<dbReference type="EMBL" id="GGEC01049894">
    <property type="protein sequence ID" value="MBX30378.1"/>
    <property type="molecule type" value="Transcribed_RNA"/>
</dbReference>
<sequence length="78" mass="9165">MLCCSYLPLHCVSLVHASPGEEFCSGAMETNLDLDQFPYLQQGEMSWRKRKRSKRKEKDERNGIKEFLTVITTNWIRI</sequence>
<reference evidence="2" key="1">
    <citation type="submission" date="2018-02" db="EMBL/GenBank/DDBJ databases">
        <title>Rhizophora mucronata_Transcriptome.</title>
        <authorList>
            <person name="Meera S.P."/>
            <person name="Sreeshan A."/>
            <person name="Augustine A."/>
        </authorList>
    </citation>
    <scope>NUCLEOTIDE SEQUENCE</scope>
    <source>
        <tissue evidence="2">Leaf</tissue>
    </source>
</reference>
<feature type="signal peptide" evidence="1">
    <location>
        <begin position="1"/>
        <end position="17"/>
    </location>
</feature>
<name>A0A2P2MJG6_RHIMU</name>